<dbReference type="AlphaFoldDB" id="A0A5J4KQI6"/>
<accession>A0A5J4KQI6</accession>
<name>A0A5J4KQI6_9CHLR</name>
<sequence>MSFKGLFQSGQQKLLPVPVRLHEQQSNPETANQYFSDTWWSLCTAWLRYQRIQLQWDIERSIARRLHRRWGNS</sequence>
<reference evidence="1 2" key="1">
    <citation type="submission" date="2019-10" db="EMBL/GenBank/DDBJ databases">
        <title>Dictyobacter vulcani sp. nov., within the class Ktedonobacteria, isolated from soil of volcanic Mt. Zao.</title>
        <authorList>
            <person name="Zheng Y."/>
            <person name="Wang C.M."/>
            <person name="Sakai Y."/>
            <person name="Abe K."/>
            <person name="Yokota A."/>
            <person name="Yabe S."/>
        </authorList>
    </citation>
    <scope>NUCLEOTIDE SEQUENCE [LARGE SCALE GENOMIC DNA]</scope>
    <source>
        <strain evidence="1 2">W12</strain>
    </source>
</reference>
<keyword evidence="2" id="KW-1185">Reference proteome</keyword>
<dbReference type="Proteomes" id="UP000326912">
    <property type="component" value="Unassembled WGS sequence"/>
</dbReference>
<comment type="caution">
    <text evidence="1">The sequence shown here is derived from an EMBL/GenBank/DDBJ whole genome shotgun (WGS) entry which is preliminary data.</text>
</comment>
<evidence type="ECO:0000313" key="1">
    <source>
        <dbReference type="EMBL" id="GER87476.1"/>
    </source>
</evidence>
<evidence type="ECO:0000313" key="2">
    <source>
        <dbReference type="Proteomes" id="UP000326912"/>
    </source>
</evidence>
<gene>
    <name evidence="1" type="ORF">KDW_16380</name>
</gene>
<organism evidence="1 2">
    <name type="scientific">Dictyobacter vulcani</name>
    <dbReference type="NCBI Taxonomy" id="2607529"/>
    <lineage>
        <taxon>Bacteria</taxon>
        <taxon>Bacillati</taxon>
        <taxon>Chloroflexota</taxon>
        <taxon>Ktedonobacteria</taxon>
        <taxon>Ktedonobacterales</taxon>
        <taxon>Dictyobacteraceae</taxon>
        <taxon>Dictyobacter</taxon>
    </lineage>
</organism>
<dbReference type="EMBL" id="BKZW01000001">
    <property type="protein sequence ID" value="GER87476.1"/>
    <property type="molecule type" value="Genomic_DNA"/>
</dbReference>
<proteinExistence type="predicted"/>
<dbReference type="RefSeq" id="WP_151755477.1">
    <property type="nucleotide sequence ID" value="NZ_BKZW01000001.1"/>
</dbReference>
<protein>
    <submittedName>
        <fullName evidence="1">Uncharacterized protein</fullName>
    </submittedName>
</protein>